<gene>
    <name evidence="2" type="ORF">PN838_10220</name>
</gene>
<organism evidence="2 3">
    <name type="scientific">Psychrosphaera algicola</name>
    <dbReference type="NCBI Taxonomy" id="3023714"/>
    <lineage>
        <taxon>Bacteria</taxon>
        <taxon>Pseudomonadati</taxon>
        <taxon>Pseudomonadota</taxon>
        <taxon>Gammaproteobacteria</taxon>
        <taxon>Alteromonadales</taxon>
        <taxon>Pseudoalteromonadaceae</taxon>
        <taxon>Psychrosphaera</taxon>
    </lineage>
</organism>
<keyword evidence="3" id="KW-1185">Reference proteome</keyword>
<feature type="domain" description="ORC1/DEAH AAA+ ATPase" evidence="1">
    <location>
        <begin position="27"/>
        <end position="146"/>
    </location>
</feature>
<protein>
    <recommendedName>
        <fullName evidence="1">ORC1/DEAH AAA+ ATPase domain-containing protein</fullName>
    </recommendedName>
</protein>
<evidence type="ECO:0000313" key="3">
    <source>
        <dbReference type="Proteomes" id="UP001528411"/>
    </source>
</evidence>
<evidence type="ECO:0000313" key="2">
    <source>
        <dbReference type="EMBL" id="MDC2889074.1"/>
    </source>
</evidence>
<proteinExistence type="predicted"/>
<dbReference type="InterPro" id="IPR027417">
    <property type="entry name" value="P-loop_NTPase"/>
</dbReference>
<dbReference type="EMBL" id="JAQOMS010000002">
    <property type="protein sequence ID" value="MDC2889074.1"/>
    <property type="molecule type" value="Genomic_DNA"/>
</dbReference>
<dbReference type="Proteomes" id="UP001528411">
    <property type="component" value="Unassembled WGS sequence"/>
</dbReference>
<evidence type="ECO:0000259" key="1">
    <source>
        <dbReference type="Pfam" id="PF13401"/>
    </source>
</evidence>
<reference evidence="2 3" key="1">
    <citation type="submission" date="2023-01" db="EMBL/GenBank/DDBJ databases">
        <title>Psychrosphaera sp. nov., isolated from marine algae.</title>
        <authorList>
            <person name="Bayburt H."/>
            <person name="Choi B.J."/>
            <person name="Kim J.M."/>
            <person name="Choi D.G."/>
            <person name="Jeon C.O."/>
        </authorList>
    </citation>
    <scope>NUCLEOTIDE SEQUENCE [LARGE SCALE GENOMIC DNA]</scope>
    <source>
        <strain evidence="2 3">G1-22</strain>
    </source>
</reference>
<sequence>MTALGSNFYFPPSRLNYLVQLRSLLTQNKIVALEGGMGFGKTVLLEEVLTTAMPDANKCYVTASKNITDVQLRSRIIEQLFGNVLFDPEKPLVSSFLEFNQQTELMVAIDNAHYMSAKLVGELLQVFSQINGAGIQFSIVLSFDKSISATLLNINSQLIAVESIPRLSKDESYHLLNTYFSELPAITDSKLKRWIENSKGVPIQLLAYNDQNNLELVNSGGLNIKLWGQLSRSQVYFLPLGFMPTMWVILTQLQTLQSNILVRRMMSLWR</sequence>
<dbReference type="InterPro" id="IPR052026">
    <property type="entry name" value="ExeA_AAA_ATPase_DNA-bind"/>
</dbReference>
<dbReference type="RefSeq" id="WP_272180592.1">
    <property type="nucleotide sequence ID" value="NZ_JAQOMS010000002.1"/>
</dbReference>
<name>A0ABT5FDE1_9GAMM</name>
<accession>A0ABT5FDE1</accession>
<dbReference type="InterPro" id="IPR049945">
    <property type="entry name" value="AAA_22"/>
</dbReference>
<dbReference type="Pfam" id="PF13401">
    <property type="entry name" value="AAA_22"/>
    <property type="match status" value="1"/>
</dbReference>
<dbReference type="SUPFAM" id="SSF52540">
    <property type="entry name" value="P-loop containing nucleoside triphosphate hydrolases"/>
    <property type="match status" value="1"/>
</dbReference>
<dbReference type="PANTHER" id="PTHR35894:SF5">
    <property type="entry name" value="MU-LIKE PROPHAGE FLUMU DNA TRANSPOSITION PROTEIN B"/>
    <property type="match status" value="1"/>
</dbReference>
<dbReference type="Gene3D" id="3.40.50.300">
    <property type="entry name" value="P-loop containing nucleotide triphosphate hydrolases"/>
    <property type="match status" value="1"/>
</dbReference>
<comment type="caution">
    <text evidence="2">The sequence shown here is derived from an EMBL/GenBank/DDBJ whole genome shotgun (WGS) entry which is preliminary data.</text>
</comment>
<dbReference type="PANTHER" id="PTHR35894">
    <property type="entry name" value="GENERAL SECRETION PATHWAY PROTEIN A-RELATED"/>
    <property type="match status" value="1"/>
</dbReference>